<dbReference type="InterPro" id="IPR036259">
    <property type="entry name" value="MFS_trans_sf"/>
</dbReference>
<protein>
    <recommendedName>
        <fullName evidence="3">Sialin</fullName>
    </recommendedName>
</protein>
<dbReference type="EMBL" id="VSRR010071366">
    <property type="protein sequence ID" value="MPC86413.1"/>
    <property type="molecule type" value="Genomic_DNA"/>
</dbReference>
<name>A0A5B7IVR2_PORTR</name>
<organism evidence="1 2">
    <name type="scientific">Portunus trituberculatus</name>
    <name type="common">Swimming crab</name>
    <name type="synonym">Neptunus trituberculatus</name>
    <dbReference type="NCBI Taxonomy" id="210409"/>
    <lineage>
        <taxon>Eukaryota</taxon>
        <taxon>Metazoa</taxon>
        <taxon>Ecdysozoa</taxon>
        <taxon>Arthropoda</taxon>
        <taxon>Crustacea</taxon>
        <taxon>Multicrustacea</taxon>
        <taxon>Malacostraca</taxon>
        <taxon>Eumalacostraca</taxon>
        <taxon>Eucarida</taxon>
        <taxon>Decapoda</taxon>
        <taxon>Pleocyemata</taxon>
        <taxon>Brachyura</taxon>
        <taxon>Eubrachyura</taxon>
        <taxon>Portunoidea</taxon>
        <taxon>Portunidae</taxon>
        <taxon>Portuninae</taxon>
        <taxon>Portunus</taxon>
    </lineage>
</organism>
<evidence type="ECO:0000313" key="1">
    <source>
        <dbReference type="EMBL" id="MPC86413.1"/>
    </source>
</evidence>
<gene>
    <name evidence="1" type="ORF">E2C01_081239</name>
</gene>
<accession>A0A5B7IVR2</accession>
<evidence type="ECO:0000313" key="2">
    <source>
        <dbReference type="Proteomes" id="UP000324222"/>
    </source>
</evidence>
<evidence type="ECO:0008006" key="3">
    <source>
        <dbReference type="Google" id="ProtNLM"/>
    </source>
</evidence>
<proteinExistence type="predicted"/>
<comment type="caution">
    <text evidence="1">The sequence shown here is derived from an EMBL/GenBank/DDBJ whole genome shotgun (WGS) entry which is preliminary data.</text>
</comment>
<keyword evidence="2" id="KW-1185">Reference proteome</keyword>
<dbReference type="AlphaFoldDB" id="A0A5B7IVR2"/>
<dbReference type="Proteomes" id="UP000324222">
    <property type="component" value="Unassembled WGS sequence"/>
</dbReference>
<dbReference type="OrthoDB" id="2985014at2759"/>
<sequence>MVGICLAGCRKEVVVALLILSVCAGSCNFTGIFTTYQDLCPTFCSTFNGFVGMLTSVTGMAGPALTGLMINDAVWLCVCVCESYCCF</sequence>
<reference evidence="1 2" key="1">
    <citation type="submission" date="2019-05" db="EMBL/GenBank/DDBJ databases">
        <title>Another draft genome of Portunus trituberculatus and its Hox gene families provides insights of decapod evolution.</title>
        <authorList>
            <person name="Jeong J.-H."/>
            <person name="Song I."/>
            <person name="Kim S."/>
            <person name="Choi T."/>
            <person name="Kim D."/>
            <person name="Ryu S."/>
            <person name="Kim W."/>
        </authorList>
    </citation>
    <scope>NUCLEOTIDE SEQUENCE [LARGE SCALE GENOMIC DNA]</scope>
    <source>
        <tissue evidence="1">Muscle</tissue>
    </source>
</reference>
<dbReference type="SUPFAM" id="SSF103473">
    <property type="entry name" value="MFS general substrate transporter"/>
    <property type="match status" value="1"/>
</dbReference>